<dbReference type="GO" id="GO:0019068">
    <property type="term" value="P:virion assembly"/>
    <property type="evidence" value="ECO:0007669"/>
    <property type="project" value="InterPro"/>
</dbReference>
<proteinExistence type="predicted"/>
<dbReference type="AlphaFoldDB" id="A0A290MQQ7"/>
<sequence length="114" mass="12661">MASPAERRAQLLEAAYRTWGEPAGWISSIGEVLTGIRVRRMEEDAPVDFGSNSRAIVERIVLRVRASEVPRPAKGDRVEILDGDGGVIAAYLVADRPQRLRFGMEWKVEAEEAI</sequence>
<name>A0A290MQQ7_CAUVI</name>
<evidence type="ECO:0000313" key="1">
    <source>
        <dbReference type="EMBL" id="ATC34105.1"/>
    </source>
</evidence>
<dbReference type="RefSeq" id="WP_096053455.1">
    <property type="nucleotide sequence ID" value="NZ_CP023315.3"/>
</dbReference>
<evidence type="ECO:0000313" key="2">
    <source>
        <dbReference type="Proteomes" id="UP000217311"/>
    </source>
</evidence>
<dbReference type="Pfam" id="PF05354">
    <property type="entry name" value="Phage_attach"/>
    <property type="match status" value="1"/>
</dbReference>
<protein>
    <submittedName>
        <fullName evidence="1">Uncharacterized protein</fullName>
    </submittedName>
</protein>
<gene>
    <name evidence="1" type="ORF">CA606_18195</name>
</gene>
<organism evidence="1 2">
    <name type="scientific">Caulobacter vibrioides</name>
    <name type="common">Caulobacter crescentus</name>
    <dbReference type="NCBI Taxonomy" id="155892"/>
    <lineage>
        <taxon>Bacteria</taxon>
        <taxon>Pseudomonadati</taxon>
        <taxon>Pseudomonadota</taxon>
        <taxon>Alphaproteobacteria</taxon>
        <taxon>Caulobacterales</taxon>
        <taxon>Caulobacteraceae</taxon>
        <taxon>Caulobacter</taxon>
    </lineage>
</organism>
<reference evidence="2" key="1">
    <citation type="submission" date="2017-09" db="EMBL/GenBank/DDBJ databases">
        <title>Genome evolution observed in wild isolates of Caulobacter crescentus.</title>
        <authorList>
            <person name="Ely B."/>
            <person name="Wilson K."/>
            <person name="Scott D."/>
        </authorList>
    </citation>
    <scope>NUCLEOTIDE SEQUENCE [LARGE SCALE GENOMIC DNA]</scope>
    <source>
        <strain evidence="2">CB13b1a</strain>
    </source>
</reference>
<dbReference type="EMBL" id="CP023315">
    <property type="protein sequence ID" value="ATC34105.1"/>
    <property type="molecule type" value="Genomic_DNA"/>
</dbReference>
<accession>A0A290MQQ7</accession>
<dbReference type="Proteomes" id="UP000217311">
    <property type="component" value="Chromosome"/>
</dbReference>
<dbReference type="InterPro" id="IPR008018">
    <property type="entry name" value="Phage_tail_attach_FII"/>
</dbReference>